<evidence type="ECO:0000313" key="2">
    <source>
        <dbReference type="EMBL" id="KAF2672397.1"/>
    </source>
</evidence>
<dbReference type="EMBL" id="MU004232">
    <property type="protein sequence ID" value="KAF2672397.1"/>
    <property type="molecule type" value="Genomic_DNA"/>
</dbReference>
<accession>A0A6A6ULR7</accession>
<feature type="compositionally biased region" description="Low complexity" evidence="1">
    <location>
        <begin position="182"/>
        <end position="204"/>
    </location>
</feature>
<dbReference type="Proteomes" id="UP000799302">
    <property type="component" value="Unassembled WGS sequence"/>
</dbReference>
<organism evidence="2 3">
    <name type="scientific">Microthyrium microscopicum</name>
    <dbReference type="NCBI Taxonomy" id="703497"/>
    <lineage>
        <taxon>Eukaryota</taxon>
        <taxon>Fungi</taxon>
        <taxon>Dikarya</taxon>
        <taxon>Ascomycota</taxon>
        <taxon>Pezizomycotina</taxon>
        <taxon>Dothideomycetes</taxon>
        <taxon>Dothideomycetes incertae sedis</taxon>
        <taxon>Microthyriales</taxon>
        <taxon>Microthyriaceae</taxon>
        <taxon>Microthyrium</taxon>
    </lineage>
</organism>
<name>A0A6A6ULR7_9PEZI</name>
<evidence type="ECO:0000313" key="3">
    <source>
        <dbReference type="Proteomes" id="UP000799302"/>
    </source>
</evidence>
<feature type="region of interest" description="Disordered" evidence="1">
    <location>
        <begin position="1"/>
        <end position="246"/>
    </location>
</feature>
<proteinExistence type="predicted"/>
<protein>
    <submittedName>
        <fullName evidence="2">Uncharacterized protein</fullName>
    </submittedName>
</protein>
<reference evidence="2" key="1">
    <citation type="journal article" date="2020" name="Stud. Mycol.">
        <title>101 Dothideomycetes genomes: a test case for predicting lifestyles and emergence of pathogens.</title>
        <authorList>
            <person name="Haridas S."/>
            <person name="Albert R."/>
            <person name="Binder M."/>
            <person name="Bloem J."/>
            <person name="Labutti K."/>
            <person name="Salamov A."/>
            <person name="Andreopoulos B."/>
            <person name="Baker S."/>
            <person name="Barry K."/>
            <person name="Bills G."/>
            <person name="Bluhm B."/>
            <person name="Cannon C."/>
            <person name="Castanera R."/>
            <person name="Culley D."/>
            <person name="Daum C."/>
            <person name="Ezra D."/>
            <person name="Gonzalez J."/>
            <person name="Henrissat B."/>
            <person name="Kuo A."/>
            <person name="Liang C."/>
            <person name="Lipzen A."/>
            <person name="Lutzoni F."/>
            <person name="Magnuson J."/>
            <person name="Mondo S."/>
            <person name="Nolan M."/>
            <person name="Ohm R."/>
            <person name="Pangilinan J."/>
            <person name="Park H.-J."/>
            <person name="Ramirez L."/>
            <person name="Alfaro M."/>
            <person name="Sun H."/>
            <person name="Tritt A."/>
            <person name="Yoshinaga Y."/>
            <person name="Zwiers L.-H."/>
            <person name="Turgeon B."/>
            <person name="Goodwin S."/>
            <person name="Spatafora J."/>
            <person name="Crous P."/>
            <person name="Grigoriev I."/>
        </authorList>
    </citation>
    <scope>NUCLEOTIDE SEQUENCE</scope>
    <source>
        <strain evidence="2">CBS 115976</strain>
    </source>
</reference>
<gene>
    <name evidence="2" type="ORF">BT63DRAFT_411670</name>
</gene>
<feature type="compositionally biased region" description="Polar residues" evidence="1">
    <location>
        <begin position="220"/>
        <end position="240"/>
    </location>
</feature>
<evidence type="ECO:0000256" key="1">
    <source>
        <dbReference type="SAM" id="MobiDB-lite"/>
    </source>
</evidence>
<sequence>MAPNLKGLESSRYAPTTLTPPPTQAQPSSVAAHTTSPKLPVANEAPQIPLASKPTYVAASKDATTTPPAETVQAFVEPASKTPKGPQPKGPEPSLYASKPGLEASRYAPKPKAPVASQNAPKPKTPVASQHAPKPADLATPLYDSKPGLEASRYAPKPKAPVASQHAPKPPKPTGLAPSRHTQATKPAAPQQAPAVAAPPVTAKRVNGLEFSRFAGPATVPTSSTKGARSSNAARGNVRSQVAEAKHDLVEKPICLGCPTHCGQK</sequence>
<dbReference type="AlphaFoldDB" id="A0A6A6ULR7"/>
<keyword evidence="3" id="KW-1185">Reference proteome</keyword>